<evidence type="ECO:0000256" key="1">
    <source>
        <dbReference type="SAM" id="MobiDB-lite"/>
    </source>
</evidence>
<dbReference type="PANTHER" id="PTHR36182:SF2">
    <property type="entry name" value="LYTIC POLYSACCHARIDE MONOOXYGENASE"/>
    <property type="match status" value="1"/>
</dbReference>
<evidence type="ECO:0008006" key="5">
    <source>
        <dbReference type="Google" id="ProtNLM"/>
    </source>
</evidence>
<sequence length="578" mass="59741">MHMNLFKLAAALAAFAPIADAHMIMKTPKPFGGPELDNSPLTSGNFPCKVKGDPATFYNAGGLDNTMAIGEVQTLSFTGSAVHGGGSCQLAITKDLVPSASTSWQVILSIEGGCPSKSGQSADTYGFKIPDSVAPGRYVFAWTWISKLAGQPEYYMNCAPITVTGGGSKRSEANKTLAVATRGELPELFVANLADINSCKTSPSTDPEFPNPGPNVERPGTNSNFAKVEGTNCVPKDATDSGPGAGGNGGPGSGGSPPATSSAAPAASSSSAAAPTSSLGFVTSVIDAPSSSAPAATVSSAAPSSTSAAADSNPTGGPSSGSTGALSGPCDSEGMFNCDGTSYQQCASGAWTAMQPLPAVLTDSRINLMIHPVLIGAINAGSGNKPPWTVPAKATYGDLDFERAKRAVGLPELSVPGNLMVLGRTQIPLRTLHYIRDHFPAGAYLTTFHYLFHAFWALHIDLMSAEGVERALGEIPSGFAGKGTGDAARPLFTPAQVGDVLRAAGSQTYKDALKKGTDEALRRGAFGCPWLWVTNAEGKAEPFFGSDRWHYIYEFLGLPYQDVALLPPRKPEVADSKL</sequence>
<feature type="compositionally biased region" description="Gly residues" evidence="1">
    <location>
        <begin position="243"/>
        <end position="255"/>
    </location>
</feature>
<dbReference type="SUPFAM" id="SSF52833">
    <property type="entry name" value="Thioredoxin-like"/>
    <property type="match status" value="1"/>
</dbReference>
<protein>
    <recommendedName>
        <fullName evidence="5">DSBA-like thioredoxin domain-containing protein</fullName>
    </recommendedName>
</protein>
<evidence type="ECO:0000313" key="4">
    <source>
        <dbReference type="Proteomes" id="UP000294003"/>
    </source>
</evidence>
<comment type="caution">
    <text evidence="3">The sequence shown here is derived from an EMBL/GenBank/DDBJ whole genome shotgun (WGS) entry which is preliminary data.</text>
</comment>
<accession>A0ABY0GSH5</accession>
<evidence type="ECO:0000256" key="2">
    <source>
        <dbReference type="SAM" id="SignalP"/>
    </source>
</evidence>
<feature type="region of interest" description="Disordered" evidence="1">
    <location>
        <begin position="201"/>
        <end position="274"/>
    </location>
</feature>
<dbReference type="EMBL" id="QJNS01000698">
    <property type="protein sequence ID" value="RYO75696.1"/>
    <property type="molecule type" value="Genomic_DNA"/>
</dbReference>
<dbReference type="Gene3D" id="2.70.50.70">
    <property type="match status" value="1"/>
</dbReference>
<gene>
    <name evidence="3" type="ORF">DL762_009886</name>
</gene>
<dbReference type="PANTHER" id="PTHR36182">
    <property type="entry name" value="PROTEIN, PUTATIVE (AFU_ORTHOLOGUE AFUA_6G10930)-RELATED"/>
    <property type="match status" value="1"/>
</dbReference>
<evidence type="ECO:0000313" key="3">
    <source>
        <dbReference type="EMBL" id="RYO75696.1"/>
    </source>
</evidence>
<reference evidence="3 4" key="1">
    <citation type="submission" date="2018-06" db="EMBL/GenBank/DDBJ databases">
        <title>Complete Genomes of Monosporascus.</title>
        <authorList>
            <person name="Robinson A.J."/>
            <person name="Natvig D.O."/>
        </authorList>
    </citation>
    <scope>NUCLEOTIDE SEQUENCE [LARGE SCALE GENOMIC DNA]</scope>
    <source>
        <strain evidence="3 4">CBS 609.92</strain>
    </source>
</reference>
<dbReference type="InterPro" id="IPR036249">
    <property type="entry name" value="Thioredoxin-like_sf"/>
</dbReference>
<feature type="chain" id="PRO_5045974034" description="DSBA-like thioredoxin domain-containing protein" evidence="2">
    <location>
        <begin position="22"/>
        <end position="578"/>
    </location>
</feature>
<organism evidence="3 4">
    <name type="scientific">Monosporascus cannonballus</name>
    <dbReference type="NCBI Taxonomy" id="155416"/>
    <lineage>
        <taxon>Eukaryota</taxon>
        <taxon>Fungi</taxon>
        <taxon>Dikarya</taxon>
        <taxon>Ascomycota</taxon>
        <taxon>Pezizomycotina</taxon>
        <taxon>Sordariomycetes</taxon>
        <taxon>Xylariomycetidae</taxon>
        <taxon>Xylariales</taxon>
        <taxon>Xylariales incertae sedis</taxon>
        <taxon>Monosporascus</taxon>
    </lineage>
</organism>
<name>A0ABY0GSH5_9PEZI</name>
<dbReference type="Proteomes" id="UP000294003">
    <property type="component" value="Unassembled WGS sequence"/>
</dbReference>
<proteinExistence type="predicted"/>
<dbReference type="Gene3D" id="3.40.30.10">
    <property type="entry name" value="Glutaredoxin"/>
    <property type="match status" value="1"/>
</dbReference>
<keyword evidence="4" id="KW-1185">Reference proteome</keyword>
<feature type="region of interest" description="Disordered" evidence="1">
    <location>
        <begin position="304"/>
        <end position="328"/>
    </location>
</feature>
<keyword evidence="2" id="KW-0732">Signal</keyword>
<feature type="compositionally biased region" description="Low complexity" evidence="1">
    <location>
        <begin position="256"/>
        <end position="274"/>
    </location>
</feature>
<feature type="signal peptide" evidence="2">
    <location>
        <begin position="1"/>
        <end position="21"/>
    </location>
</feature>